<name>A0A9P5PJX0_9AGAR</name>
<dbReference type="InterPro" id="IPR001810">
    <property type="entry name" value="F-box_dom"/>
</dbReference>
<dbReference type="Proteomes" id="UP000772434">
    <property type="component" value="Unassembled WGS sequence"/>
</dbReference>
<protein>
    <recommendedName>
        <fullName evidence="1">F-box domain-containing protein</fullName>
    </recommendedName>
</protein>
<gene>
    <name evidence="2" type="ORF">BDP27DRAFT_1229246</name>
</gene>
<reference evidence="2" key="1">
    <citation type="submission" date="2020-11" db="EMBL/GenBank/DDBJ databases">
        <authorList>
            <consortium name="DOE Joint Genome Institute"/>
            <person name="Ahrendt S."/>
            <person name="Riley R."/>
            <person name="Andreopoulos W."/>
            <person name="Labutti K."/>
            <person name="Pangilinan J."/>
            <person name="Ruiz-Duenas F.J."/>
            <person name="Barrasa J.M."/>
            <person name="Sanchez-Garcia M."/>
            <person name="Camarero S."/>
            <person name="Miyauchi S."/>
            <person name="Serrano A."/>
            <person name="Linde D."/>
            <person name="Babiker R."/>
            <person name="Drula E."/>
            <person name="Ayuso-Fernandez I."/>
            <person name="Pacheco R."/>
            <person name="Padilla G."/>
            <person name="Ferreira P."/>
            <person name="Barriuso J."/>
            <person name="Kellner H."/>
            <person name="Castanera R."/>
            <person name="Alfaro M."/>
            <person name="Ramirez L."/>
            <person name="Pisabarro A.G."/>
            <person name="Kuo A."/>
            <person name="Tritt A."/>
            <person name="Lipzen A."/>
            <person name="He G."/>
            <person name="Yan M."/>
            <person name="Ng V."/>
            <person name="Cullen D."/>
            <person name="Martin F."/>
            <person name="Rosso M.-N."/>
            <person name="Henrissat B."/>
            <person name="Hibbett D."/>
            <person name="Martinez A.T."/>
            <person name="Grigoriev I.V."/>
        </authorList>
    </citation>
    <scope>NUCLEOTIDE SEQUENCE</scope>
    <source>
        <strain evidence="2">AH 40177</strain>
    </source>
</reference>
<proteinExistence type="predicted"/>
<accession>A0A9P5PJX0</accession>
<organism evidence="2 3">
    <name type="scientific">Rhodocollybia butyracea</name>
    <dbReference type="NCBI Taxonomy" id="206335"/>
    <lineage>
        <taxon>Eukaryota</taxon>
        <taxon>Fungi</taxon>
        <taxon>Dikarya</taxon>
        <taxon>Basidiomycota</taxon>
        <taxon>Agaricomycotina</taxon>
        <taxon>Agaricomycetes</taxon>
        <taxon>Agaricomycetidae</taxon>
        <taxon>Agaricales</taxon>
        <taxon>Marasmiineae</taxon>
        <taxon>Omphalotaceae</taxon>
        <taxon>Rhodocollybia</taxon>
    </lineage>
</organism>
<dbReference type="Pfam" id="PF12937">
    <property type="entry name" value="F-box-like"/>
    <property type="match status" value="1"/>
</dbReference>
<evidence type="ECO:0000313" key="2">
    <source>
        <dbReference type="EMBL" id="KAF9065243.1"/>
    </source>
</evidence>
<dbReference type="AlphaFoldDB" id="A0A9P5PJX0"/>
<evidence type="ECO:0000313" key="3">
    <source>
        <dbReference type="Proteomes" id="UP000772434"/>
    </source>
</evidence>
<feature type="domain" description="F-box" evidence="1">
    <location>
        <begin position="67"/>
        <end position="120"/>
    </location>
</feature>
<comment type="caution">
    <text evidence="2">The sequence shown here is derived from an EMBL/GenBank/DDBJ whole genome shotgun (WGS) entry which is preliminary data.</text>
</comment>
<keyword evidence="3" id="KW-1185">Reference proteome</keyword>
<dbReference type="Gene3D" id="1.20.1280.50">
    <property type="match status" value="1"/>
</dbReference>
<dbReference type="OrthoDB" id="2269034at2759"/>
<evidence type="ECO:0000259" key="1">
    <source>
        <dbReference type="Pfam" id="PF12937"/>
    </source>
</evidence>
<feature type="non-terminal residue" evidence="2">
    <location>
        <position position="122"/>
    </location>
</feature>
<sequence>MLEQYREKVLTNVDRSAIRVLICSTNAHIGECKSERDQLKTLILGIQNDLRLLNKFVGGYEALLVPIRRLPPEMLGIILGLACLDEGDGGNSLVQVMKLSTVCKSWRKLILTTPMFWSTIRM</sequence>
<dbReference type="EMBL" id="JADNRY010000107">
    <property type="protein sequence ID" value="KAF9065243.1"/>
    <property type="molecule type" value="Genomic_DNA"/>
</dbReference>